<dbReference type="Pfam" id="PF03953">
    <property type="entry name" value="Tubulin_C"/>
    <property type="match status" value="1"/>
</dbReference>
<evidence type="ECO:0000256" key="1">
    <source>
        <dbReference type="ARBA" id="ARBA00009636"/>
    </source>
</evidence>
<evidence type="ECO:0000256" key="7">
    <source>
        <dbReference type="ARBA" id="ARBA00034296"/>
    </source>
</evidence>
<comment type="similarity">
    <text evidence="1">Belongs to the tubulin family.</text>
</comment>
<dbReference type="InterPro" id="IPR036525">
    <property type="entry name" value="Tubulin/FtsZ_GTPase_sf"/>
</dbReference>
<keyword evidence="2" id="KW-0493">Microtubule</keyword>
<dbReference type="InterPro" id="IPR037103">
    <property type="entry name" value="Tubulin/FtsZ-like_C"/>
</dbReference>
<dbReference type="InterPro" id="IPR002452">
    <property type="entry name" value="Alpha_tubulin"/>
</dbReference>
<comment type="catalytic activity">
    <reaction evidence="8">
        <text>GTP + H2O = GDP + phosphate + H(+)</text>
        <dbReference type="Rhea" id="RHEA:19669"/>
        <dbReference type="ChEBI" id="CHEBI:15377"/>
        <dbReference type="ChEBI" id="CHEBI:15378"/>
        <dbReference type="ChEBI" id="CHEBI:37565"/>
        <dbReference type="ChEBI" id="CHEBI:43474"/>
        <dbReference type="ChEBI" id="CHEBI:58189"/>
    </reaction>
    <physiologicalReaction direction="left-to-right" evidence="8">
        <dbReference type="Rhea" id="RHEA:19670"/>
    </physiologicalReaction>
</comment>
<keyword evidence="3" id="KW-0547">Nucleotide-binding</keyword>
<dbReference type="Proteomes" id="UP000222542">
    <property type="component" value="Unassembled WGS sequence"/>
</dbReference>
<organism evidence="10 11">
    <name type="scientific">Capsicum annuum</name>
    <name type="common">Capsicum pepper</name>
    <dbReference type="NCBI Taxonomy" id="4072"/>
    <lineage>
        <taxon>Eukaryota</taxon>
        <taxon>Viridiplantae</taxon>
        <taxon>Streptophyta</taxon>
        <taxon>Embryophyta</taxon>
        <taxon>Tracheophyta</taxon>
        <taxon>Spermatophyta</taxon>
        <taxon>Magnoliopsida</taxon>
        <taxon>eudicotyledons</taxon>
        <taxon>Gunneridae</taxon>
        <taxon>Pentapetalae</taxon>
        <taxon>asterids</taxon>
        <taxon>lamiids</taxon>
        <taxon>Solanales</taxon>
        <taxon>Solanaceae</taxon>
        <taxon>Solanoideae</taxon>
        <taxon>Capsiceae</taxon>
        <taxon>Capsicum</taxon>
    </lineage>
</organism>
<comment type="function">
    <text evidence="7">Tubulin is the major constituent of microtubules, a cylinder consisting of laterally associated linear protofilaments composed of alpha- and beta-tubulin heterodimers. Microtubules grow by the addition of GTP-tubulin dimers to the microtubule end, where a stabilizing cap forms. Below the cap, tubulin dimers are in GDP-bound state, owing to GTPase activity of alpha-tubulin.</text>
</comment>
<reference evidence="10 11" key="2">
    <citation type="journal article" date="2017" name="Genome Biol.">
        <title>New reference genome sequences of hot pepper reveal the massive evolution of plant disease-resistance genes by retroduplication.</title>
        <authorList>
            <person name="Kim S."/>
            <person name="Park J."/>
            <person name="Yeom S.I."/>
            <person name="Kim Y.M."/>
            <person name="Seo E."/>
            <person name="Kim K.T."/>
            <person name="Kim M.S."/>
            <person name="Lee J.M."/>
            <person name="Cheong K."/>
            <person name="Shin H.S."/>
            <person name="Kim S.B."/>
            <person name="Han K."/>
            <person name="Lee J."/>
            <person name="Park M."/>
            <person name="Lee H.A."/>
            <person name="Lee H.Y."/>
            <person name="Lee Y."/>
            <person name="Oh S."/>
            <person name="Lee J.H."/>
            <person name="Choi E."/>
            <person name="Choi E."/>
            <person name="Lee S.E."/>
            <person name="Jeon J."/>
            <person name="Kim H."/>
            <person name="Choi G."/>
            <person name="Song H."/>
            <person name="Lee J."/>
            <person name="Lee S.C."/>
            <person name="Kwon J.K."/>
            <person name="Lee H.Y."/>
            <person name="Koo N."/>
            <person name="Hong Y."/>
            <person name="Kim R.W."/>
            <person name="Kang W.H."/>
            <person name="Huh J.H."/>
            <person name="Kang B.C."/>
            <person name="Yang T.J."/>
            <person name="Lee Y.H."/>
            <person name="Bennetzen J.L."/>
            <person name="Choi D."/>
        </authorList>
    </citation>
    <scope>NUCLEOTIDE SEQUENCE [LARGE SCALE GENOMIC DNA]</scope>
    <source>
        <strain evidence="11">cv. CM334</strain>
    </source>
</reference>
<accession>A0A2G3A811</accession>
<feature type="domain" description="Tubulin/FtsZ GTPase" evidence="9">
    <location>
        <begin position="9"/>
        <end position="164"/>
    </location>
</feature>
<dbReference type="GO" id="GO:0005874">
    <property type="term" value="C:microtubule"/>
    <property type="evidence" value="ECO:0000318"/>
    <property type="project" value="GO_Central"/>
</dbReference>
<dbReference type="GO" id="GO:0000226">
    <property type="term" value="P:microtubule cytoskeleton organization"/>
    <property type="evidence" value="ECO:0000318"/>
    <property type="project" value="GO_Central"/>
</dbReference>
<dbReference type="GO" id="GO:0016787">
    <property type="term" value="F:hydrolase activity"/>
    <property type="evidence" value="ECO:0007669"/>
    <property type="project" value="UniProtKB-KW"/>
</dbReference>
<dbReference type="Gramene" id="PHT90399">
    <property type="protein sequence ID" value="PHT90399"/>
    <property type="gene ID" value="T459_05512"/>
</dbReference>
<reference evidence="10 11" key="1">
    <citation type="journal article" date="2014" name="Nat. Genet.">
        <title>Genome sequence of the hot pepper provides insights into the evolution of pungency in Capsicum species.</title>
        <authorList>
            <person name="Kim S."/>
            <person name="Park M."/>
            <person name="Yeom S.I."/>
            <person name="Kim Y.M."/>
            <person name="Lee J.M."/>
            <person name="Lee H.A."/>
            <person name="Seo E."/>
            <person name="Choi J."/>
            <person name="Cheong K."/>
            <person name="Kim K.T."/>
            <person name="Jung K."/>
            <person name="Lee G.W."/>
            <person name="Oh S.K."/>
            <person name="Bae C."/>
            <person name="Kim S.B."/>
            <person name="Lee H.Y."/>
            <person name="Kim S.Y."/>
            <person name="Kim M.S."/>
            <person name="Kang B.C."/>
            <person name="Jo Y.D."/>
            <person name="Yang H.B."/>
            <person name="Jeong H.J."/>
            <person name="Kang W.H."/>
            <person name="Kwon J.K."/>
            <person name="Shin C."/>
            <person name="Lim J.Y."/>
            <person name="Park J.H."/>
            <person name="Huh J.H."/>
            <person name="Kim J.S."/>
            <person name="Kim B.D."/>
            <person name="Cohen O."/>
            <person name="Paran I."/>
            <person name="Suh M.C."/>
            <person name="Lee S.B."/>
            <person name="Kim Y.K."/>
            <person name="Shin Y."/>
            <person name="Noh S.J."/>
            <person name="Park J."/>
            <person name="Seo Y.S."/>
            <person name="Kwon S.Y."/>
            <person name="Kim H.A."/>
            <person name="Park J.M."/>
            <person name="Kim H.J."/>
            <person name="Choi S.B."/>
            <person name="Bosland P.W."/>
            <person name="Reeves G."/>
            <person name="Jo S.H."/>
            <person name="Lee B.W."/>
            <person name="Cho H.T."/>
            <person name="Choi H.S."/>
            <person name="Lee M.S."/>
            <person name="Yu Y."/>
            <person name="Do Choi Y."/>
            <person name="Park B.S."/>
            <person name="van Deynze A."/>
            <person name="Ashrafi H."/>
            <person name="Hill T."/>
            <person name="Kim W.T."/>
            <person name="Pai H.S."/>
            <person name="Ahn H.K."/>
            <person name="Yeam I."/>
            <person name="Giovannoni J.J."/>
            <person name="Rose J.K."/>
            <person name="Sorensen I."/>
            <person name="Lee S.J."/>
            <person name="Kim R.W."/>
            <person name="Choi I.Y."/>
            <person name="Choi B.S."/>
            <person name="Lim J.S."/>
            <person name="Lee Y.H."/>
            <person name="Choi D."/>
        </authorList>
    </citation>
    <scope>NUCLEOTIDE SEQUENCE [LARGE SCALE GENOMIC DNA]</scope>
    <source>
        <strain evidence="11">cv. CM334</strain>
    </source>
</reference>
<dbReference type="GO" id="GO:0000278">
    <property type="term" value="P:mitotic cell cycle"/>
    <property type="evidence" value="ECO:0000318"/>
    <property type="project" value="GO_Central"/>
</dbReference>
<dbReference type="AlphaFoldDB" id="A0A2G3A811"/>
<keyword evidence="6" id="KW-0342">GTP-binding</keyword>
<evidence type="ECO:0000256" key="6">
    <source>
        <dbReference type="ARBA" id="ARBA00023134"/>
    </source>
</evidence>
<dbReference type="EMBL" id="AYRZ02000002">
    <property type="protein sequence ID" value="PHT90399.1"/>
    <property type="molecule type" value="Genomic_DNA"/>
</dbReference>
<dbReference type="SUPFAM" id="SSF52490">
    <property type="entry name" value="Tubulin nucleotide-binding domain-like"/>
    <property type="match status" value="1"/>
</dbReference>
<dbReference type="STRING" id="4072.A0A2G3A811"/>
<proteinExistence type="inferred from homology"/>
<keyword evidence="5" id="KW-0460">Magnesium</keyword>
<dbReference type="SUPFAM" id="SSF55307">
    <property type="entry name" value="Tubulin C-terminal domain-like"/>
    <property type="match status" value="1"/>
</dbReference>
<dbReference type="GO" id="GO:0005737">
    <property type="term" value="C:cytoplasm"/>
    <property type="evidence" value="ECO:0000318"/>
    <property type="project" value="GO_Central"/>
</dbReference>
<dbReference type="PRINTS" id="PR01162">
    <property type="entry name" value="ALPHATUBULIN"/>
</dbReference>
<evidence type="ECO:0000313" key="11">
    <source>
        <dbReference type="Proteomes" id="UP000222542"/>
    </source>
</evidence>
<name>A0A2G3A811_CAPAN</name>
<evidence type="ECO:0000259" key="9">
    <source>
        <dbReference type="SMART" id="SM00864"/>
    </source>
</evidence>
<gene>
    <name evidence="10" type="ORF">T459_05512</name>
</gene>
<dbReference type="InterPro" id="IPR000217">
    <property type="entry name" value="Tubulin"/>
</dbReference>
<keyword evidence="4" id="KW-0378">Hydrolase</keyword>
<comment type="caution">
    <text evidence="10">The sequence shown here is derived from an EMBL/GenBank/DDBJ whole genome shotgun (WGS) entry which is preliminary data.</text>
</comment>
<dbReference type="InterPro" id="IPR018316">
    <property type="entry name" value="Tubulin/FtsZ_2-layer-sand-dom"/>
</dbReference>
<evidence type="ECO:0000256" key="2">
    <source>
        <dbReference type="ARBA" id="ARBA00022701"/>
    </source>
</evidence>
<dbReference type="Gene3D" id="3.40.50.1440">
    <property type="entry name" value="Tubulin/FtsZ, GTPase domain"/>
    <property type="match status" value="1"/>
</dbReference>
<dbReference type="PRINTS" id="PR01161">
    <property type="entry name" value="TUBULIN"/>
</dbReference>
<evidence type="ECO:0000256" key="5">
    <source>
        <dbReference type="ARBA" id="ARBA00022842"/>
    </source>
</evidence>
<dbReference type="Gene3D" id="3.30.1330.20">
    <property type="entry name" value="Tubulin/FtsZ, C-terminal domain"/>
    <property type="match status" value="1"/>
</dbReference>
<dbReference type="GO" id="GO:0005200">
    <property type="term" value="F:structural constituent of cytoskeleton"/>
    <property type="evidence" value="ECO:0000318"/>
    <property type="project" value="GO_Central"/>
</dbReference>
<dbReference type="Pfam" id="PF00091">
    <property type="entry name" value="Tubulin"/>
    <property type="match status" value="1"/>
</dbReference>
<sequence length="212" mass="24421">MYAETLAEKHVPTTIFVDLEPTVIDEVRNAAYRQLFYLEQLISRKKDAVNNFSKGHYNVSKEIIYLFLDRIRKLADNCTALQGFLVFNAIGGGVGSRLRSLLLECLSVDYELYNSVLSTHFLLEHTDMVVMFTMKPLCFHHMPLSSQLKTLSVPEITNAVFEHSSMMAKCDPAHRKYMAYWCRGRFNLLTGKDFAPITSVSYLYLNRVQKIF</sequence>
<evidence type="ECO:0000256" key="8">
    <source>
        <dbReference type="ARBA" id="ARBA00049117"/>
    </source>
</evidence>
<protein>
    <submittedName>
        <fullName evidence="10">Tubulin alpha-1 chain</fullName>
    </submittedName>
</protein>
<dbReference type="InterPro" id="IPR008280">
    <property type="entry name" value="Tub_FtsZ_C"/>
</dbReference>
<dbReference type="SMART" id="SM00864">
    <property type="entry name" value="Tubulin"/>
    <property type="match status" value="1"/>
</dbReference>
<evidence type="ECO:0000256" key="4">
    <source>
        <dbReference type="ARBA" id="ARBA00022801"/>
    </source>
</evidence>
<dbReference type="PANTHER" id="PTHR11588">
    <property type="entry name" value="TUBULIN"/>
    <property type="match status" value="1"/>
</dbReference>
<dbReference type="GO" id="GO:0005525">
    <property type="term" value="F:GTP binding"/>
    <property type="evidence" value="ECO:0000318"/>
    <property type="project" value="GO_Central"/>
</dbReference>
<keyword evidence="11" id="KW-1185">Reference proteome</keyword>
<dbReference type="InterPro" id="IPR003008">
    <property type="entry name" value="Tubulin_FtsZ_GTPase"/>
</dbReference>
<evidence type="ECO:0000313" key="10">
    <source>
        <dbReference type="EMBL" id="PHT90399.1"/>
    </source>
</evidence>
<evidence type="ECO:0000256" key="3">
    <source>
        <dbReference type="ARBA" id="ARBA00022741"/>
    </source>
</evidence>